<sequence>MALRIGQVLRGGKGKYELLEQLKGSTVFKARVVSSLSIQAEWTVVKSAITKDEIFTLKREYRNYQNPEIASCPHIRTLYDVVRQNEAQEGPIYLVFEWMDHDLRSTPANVFRSDQRLPRVMSKAALSALTVFKMLNAVHTDISINNIFVSNIDSPSPIAKLGDLGNLISEGSTQRVQSLPCRAPEVWRGLGCQHCSDVWSLGVTLAHRLSPQTIFGARDKIIKGFTQAWCIAKIIRLLGPVGQPVDSEAYREEFELAEQLAVMENPHDGTELIRIGTLREELQRLSDPPVSPQLLDFIEFLLVIDPSKRPTASEALQHPYLQPFL</sequence>
<reference evidence="1 2" key="1">
    <citation type="journal article" date="2016" name="Nat. Commun.">
        <title>Ectomycorrhizal ecology is imprinted in the genome of the dominant symbiotic fungus Cenococcum geophilum.</title>
        <authorList>
            <consortium name="DOE Joint Genome Institute"/>
            <person name="Peter M."/>
            <person name="Kohler A."/>
            <person name="Ohm R.A."/>
            <person name="Kuo A."/>
            <person name="Krutzmann J."/>
            <person name="Morin E."/>
            <person name="Arend M."/>
            <person name="Barry K.W."/>
            <person name="Binder M."/>
            <person name="Choi C."/>
            <person name="Clum A."/>
            <person name="Copeland A."/>
            <person name="Grisel N."/>
            <person name="Haridas S."/>
            <person name="Kipfer T."/>
            <person name="LaButti K."/>
            <person name="Lindquist E."/>
            <person name="Lipzen A."/>
            <person name="Maire R."/>
            <person name="Meier B."/>
            <person name="Mihaltcheva S."/>
            <person name="Molinier V."/>
            <person name="Murat C."/>
            <person name="Poggeler S."/>
            <person name="Quandt C.A."/>
            <person name="Sperisen C."/>
            <person name="Tritt A."/>
            <person name="Tisserant E."/>
            <person name="Crous P.W."/>
            <person name="Henrissat B."/>
            <person name="Nehls U."/>
            <person name="Egli S."/>
            <person name="Spatafora J.W."/>
            <person name="Grigoriev I.V."/>
            <person name="Martin F.M."/>
        </authorList>
    </citation>
    <scope>NUCLEOTIDE SEQUENCE [LARGE SCALE GENOMIC DNA]</scope>
    <source>
        <strain evidence="1 2">1.58</strain>
    </source>
</reference>
<accession>A0ACC8ELC0</accession>
<protein>
    <submittedName>
        <fullName evidence="1">Kinase-like protein</fullName>
    </submittedName>
</protein>
<name>A0ACC8ELC0_9PEZI</name>
<gene>
    <name evidence="1" type="ORF">K441DRAFT_691366</name>
</gene>
<proteinExistence type="predicted"/>
<dbReference type="Proteomes" id="UP000250078">
    <property type="component" value="Unassembled WGS sequence"/>
</dbReference>
<dbReference type="EMBL" id="KV748274">
    <property type="protein sequence ID" value="OCK87031.1"/>
    <property type="molecule type" value="Genomic_DNA"/>
</dbReference>
<evidence type="ECO:0000313" key="1">
    <source>
        <dbReference type="EMBL" id="OCK87031.1"/>
    </source>
</evidence>
<evidence type="ECO:0000313" key="2">
    <source>
        <dbReference type="Proteomes" id="UP000250078"/>
    </source>
</evidence>
<organism evidence="1 2">
    <name type="scientific">Cenococcum geophilum 1.58</name>
    <dbReference type="NCBI Taxonomy" id="794803"/>
    <lineage>
        <taxon>Eukaryota</taxon>
        <taxon>Fungi</taxon>
        <taxon>Dikarya</taxon>
        <taxon>Ascomycota</taxon>
        <taxon>Pezizomycotina</taxon>
        <taxon>Dothideomycetes</taxon>
        <taxon>Pleosporomycetidae</taxon>
        <taxon>Gloniales</taxon>
        <taxon>Gloniaceae</taxon>
        <taxon>Cenococcum</taxon>
    </lineage>
</organism>
<keyword evidence="2" id="KW-1185">Reference proteome</keyword>